<proteinExistence type="predicted"/>
<accession>A0A382J4Q4</accession>
<protein>
    <submittedName>
        <fullName evidence="1">Uncharacterized protein</fullName>
    </submittedName>
</protein>
<evidence type="ECO:0000313" key="1">
    <source>
        <dbReference type="EMBL" id="SVC06589.1"/>
    </source>
</evidence>
<gene>
    <name evidence="1" type="ORF">METZ01_LOCUS259443</name>
</gene>
<name>A0A382J4Q4_9ZZZZ</name>
<dbReference type="EMBL" id="UINC01071580">
    <property type="protein sequence ID" value="SVC06589.1"/>
    <property type="molecule type" value="Genomic_DNA"/>
</dbReference>
<dbReference type="AlphaFoldDB" id="A0A382J4Q4"/>
<organism evidence="1">
    <name type="scientific">marine metagenome</name>
    <dbReference type="NCBI Taxonomy" id="408172"/>
    <lineage>
        <taxon>unclassified sequences</taxon>
        <taxon>metagenomes</taxon>
        <taxon>ecological metagenomes</taxon>
    </lineage>
</organism>
<sequence>MKLGKLHLYTLELLGHRNLTRESRSPLSLGIHVEHFFFAIGRTTQLLKPIVGQDYVTGRARTLSPAIRINPWY</sequence>
<reference evidence="1" key="1">
    <citation type="submission" date="2018-05" db="EMBL/GenBank/DDBJ databases">
        <authorList>
            <person name="Lanie J.A."/>
            <person name="Ng W.-L."/>
            <person name="Kazmierczak K.M."/>
            <person name="Andrzejewski T.M."/>
            <person name="Davidsen T.M."/>
            <person name="Wayne K.J."/>
            <person name="Tettelin H."/>
            <person name="Glass J.I."/>
            <person name="Rusch D."/>
            <person name="Podicherti R."/>
            <person name="Tsui H.-C.T."/>
            <person name="Winkler M.E."/>
        </authorList>
    </citation>
    <scope>NUCLEOTIDE SEQUENCE</scope>
</reference>